<proteinExistence type="predicted"/>
<sequence length="19" mass="2080">MAYSFCLNQSFKLTLLSGG</sequence>
<keyword evidence="1" id="KW-0934">Plastid</keyword>
<dbReference type="EMBL" id="MK249063">
    <property type="protein sequence ID" value="QGU93650.1"/>
    <property type="molecule type" value="Genomic_DNA"/>
</dbReference>
<geneLocation type="chloroplast" evidence="1"/>
<organism evidence="1">
    <name type="scientific">Torreya taxifolia</name>
    <name type="common">Florida torreya</name>
    <dbReference type="NCBI Taxonomy" id="156149"/>
    <lineage>
        <taxon>Eukaryota</taxon>
        <taxon>Viridiplantae</taxon>
        <taxon>Streptophyta</taxon>
        <taxon>Embryophyta</taxon>
        <taxon>Tracheophyta</taxon>
        <taxon>Spermatophyta</taxon>
        <taxon>Pinopsida</taxon>
        <taxon>Pinidae</taxon>
        <taxon>Conifers II</taxon>
        <taxon>Cupressales</taxon>
        <taxon>Taxaceae</taxon>
        <taxon>Torreya</taxon>
    </lineage>
</organism>
<evidence type="ECO:0000313" key="1">
    <source>
        <dbReference type="EMBL" id="QGU93650.1"/>
    </source>
</evidence>
<protein>
    <submittedName>
        <fullName evidence="1">Uncharacterized protein</fullName>
    </submittedName>
</protein>
<dbReference type="AlphaFoldDB" id="A0A650FIE0"/>
<gene>
    <name evidence="1" type="primary">ycf68</name>
</gene>
<name>A0A650FIE0_9CONI</name>
<accession>A0A650FIE0</accession>
<reference evidence="1" key="1">
    <citation type="journal article" date="2020" name="Zhi Wu Fen Lei Xue Bao">
        <title>Plastome phylogenomic analysis of Torreya (Taxaceae).</title>
        <authorList>
            <person name="Zhang X."/>
            <person name="Zhang H.-J."/>
            <person name="Landis J.B."/>
            <person name="Deng T."/>
            <person name="Meng A.-P."/>
            <person name="Sun H."/>
            <person name="Peng Y.-S."/>
            <person name="Wang H.-C."/>
            <person name="Sun Y.-X."/>
        </authorList>
    </citation>
    <scope>NUCLEOTIDE SEQUENCE</scope>
</reference>
<keyword evidence="1" id="KW-0150">Chloroplast</keyword>